<dbReference type="KEGG" id="hadh:FRZ61_43090"/>
<keyword evidence="2" id="KW-0808">Transferase</keyword>
<comment type="function">
    <text evidence="9">Catalyzes the ATP-dependent phosphorylation of 3-oxo-tetronate to 3-oxo-tetronate 4-phosphate.</text>
</comment>
<dbReference type="Pfam" id="PF07005">
    <property type="entry name" value="SBD_N"/>
    <property type="match status" value="1"/>
</dbReference>
<keyword evidence="16" id="KW-1185">Reference proteome</keyword>
<comment type="catalytic activity">
    <reaction evidence="7">
        <text>3-dehydro-L-erythronate + ATP = 3-dehydro-4-O-phospho-L-erythronate + ADP + H(+)</text>
        <dbReference type="Rhea" id="RHEA:52552"/>
        <dbReference type="ChEBI" id="CHEBI:15378"/>
        <dbReference type="ChEBI" id="CHEBI:30616"/>
        <dbReference type="ChEBI" id="CHEBI:136592"/>
        <dbReference type="ChEBI" id="CHEBI:136670"/>
        <dbReference type="ChEBI" id="CHEBI:456216"/>
        <dbReference type="EC" id="2.7.1.217"/>
    </reaction>
</comment>
<evidence type="ECO:0000256" key="10">
    <source>
        <dbReference type="ARBA" id="ARBA00039095"/>
    </source>
</evidence>
<dbReference type="Pfam" id="PF17042">
    <property type="entry name" value="NBD_C"/>
    <property type="match status" value="1"/>
</dbReference>
<sequence length="422" mass="44463">MTLLLGAIADDLTGATDLANMLAREGMRTVQTIGIPARELALPPSDAVVIALKSRTIPPEDAVRQSLVALDWLKRNGARQILFKYCSTFDSTDAGNIGPVADALMKALHARFTIACPAFPENGRTIFQGNLFVGNVALADSGMRHHPLTPMTDSNLVRVLGRQTRAKVGLVPYGTVRQGPAAIRKAFDQLQHDGYGYAIVDAIEDQHLRDIGAASSDLALITGGSGIALGLPANFRKEHRLAPAGPPERLERIEGLSAVLSGSCSQATLGQVAAWKARRPAFALDPLALAQGRDLVADAAAWAQNHMAREPVLIYASAPPEEVAKVQAALGREKAGSLIEETLAKIAQRLVAAGLRKIVIAGGETSGAIVQRLGVSALRIGSQIDPGVPWTVSLGQPKLALALKSGNFGGPDFFAKALEMLA</sequence>
<evidence type="ECO:0000256" key="5">
    <source>
        <dbReference type="ARBA" id="ARBA00022840"/>
    </source>
</evidence>
<evidence type="ECO:0000256" key="7">
    <source>
        <dbReference type="ARBA" id="ARBA00035898"/>
    </source>
</evidence>
<dbReference type="InterPro" id="IPR031475">
    <property type="entry name" value="NBD_C"/>
</dbReference>
<evidence type="ECO:0000256" key="4">
    <source>
        <dbReference type="ARBA" id="ARBA00022777"/>
    </source>
</evidence>
<dbReference type="RefSeq" id="WP_151119655.1">
    <property type="nucleotide sequence ID" value="NZ_CP042582.1"/>
</dbReference>
<evidence type="ECO:0000259" key="13">
    <source>
        <dbReference type="Pfam" id="PF07005"/>
    </source>
</evidence>
<dbReference type="EC" id="2.7.1.217" evidence="10"/>
<dbReference type="InterPro" id="IPR010737">
    <property type="entry name" value="4-carb_acid_sugar_kinase_N"/>
</dbReference>
<accession>A0A5J6N308</accession>
<dbReference type="NCBIfam" id="NF043035">
    <property type="entry name" value="OxoTetrKin"/>
    <property type="match status" value="1"/>
</dbReference>
<keyword evidence="3" id="KW-0547">Nucleotide-binding</keyword>
<evidence type="ECO:0000256" key="12">
    <source>
        <dbReference type="ARBA" id="ARBA00041377"/>
    </source>
</evidence>
<name>A0A5J6N308_9PROT</name>
<evidence type="ECO:0000313" key="16">
    <source>
        <dbReference type="Proteomes" id="UP000325797"/>
    </source>
</evidence>
<evidence type="ECO:0000256" key="3">
    <source>
        <dbReference type="ARBA" id="ARBA00022741"/>
    </source>
</evidence>
<feature type="domain" description="Four-carbon acid sugar kinase N-terminal" evidence="13">
    <location>
        <begin position="5"/>
        <end position="230"/>
    </location>
</feature>
<dbReference type="Proteomes" id="UP000325797">
    <property type="component" value="Chromosome"/>
</dbReference>
<comment type="similarity">
    <text evidence="1">Belongs to the four-carbon acid sugar kinase family.</text>
</comment>
<evidence type="ECO:0000256" key="2">
    <source>
        <dbReference type="ARBA" id="ARBA00022679"/>
    </source>
</evidence>
<comment type="catalytic activity">
    <reaction evidence="8">
        <text>3-dehydro-D-erythronate + ATP = 3-dehydro-4-O-phospho-D-erythronate + ADP + H(+)</text>
        <dbReference type="Rhea" id="RHEA:52556"/>
        <dbReference type="ChEBI" id="CHEBI:15378"/>
        <dbReference type="ChEBI" id="CHEBI:30616"/>
        <dbReference type="ChEBI" id="CHEBI:57958"/>
        <dbReference type="ChEBI" id="CHEBI:136593"/>
        <dbReference type="ChEBI" id="CHEBI:456216"/>
        <dbReference type="EC" id="2.7.1.217"/>
    </reaction>
</comment>
<dbReference type="InterPro" id="IPR050007">
    <property type="entry name" value="OtnK"/>
</dbReference>
<organism evidence="15 16">
    <name type="scientific">Hypericibacter adhaerens</name>
    <dbReference type="NCBI Taxonomy" id="2602016"/>
    <lineage>
        <taxon>Bacteria</taxon>
        <taxon>Pseudomonadati</taxon>
        <taxon>Pseudomonadota</taxon>
        <taxon>Alphaproteobacteria</taxon>
        <taxon>Rhodospirillales</taxon>
        <taxon>Dongiaceae</taxon>
        <taxon>Hypericibacter</taxon>
    </lineage>
</organism>
<evidence type="ECO:0000259" key="14">
    <source>
        <dbReference type="Pfam" id="PF17042"/>
    </source>
</evidence>
<evidence type="ECO:0000313" key="15">
    <source>
        <dbReference type="EMBL" id="QEX24368.1"/>
    </source>
</evidence>
<dbReference type="GO" id="GO:0005524">
    <property type="term" value="F:ATP binding"/>
    <property type="evidence" value="ECO:0007669"/>
    <property type="project" value="UniProtKB-KW"/>
</dbReference>
<proteinExistence type="inferred from homology"/>
<protein>
    <recommendedName>
        <fullName evidence="11">3-oxo-tetronate kinase</fullName>
        <ecNumber evidence="10">2.7.1.217</ecNumber>
    </recommendedName>
    <alternativeName>
        <fullName evidence="12">3-dehydrotetronate 4-kinase</fullName>
    </alternativeName>
</protein>
<dbReference type="InterPro" id="IPR042213">
    <property type="entry name" value="NBD_C_sf"/>
</dbReference>
<evidence type="ECO:0000256" key="11">
    <source>
        <dbReference type="ARBA" id="ARBA00039461"/>
    </source>
</evidence>
<keyword evidence="4 15" id="KW-0418">Kinase</keyword>
<evidence type="ECO:0000256" key="1">
    <source>
        <dbReference type="ARBA" id="ARBA00005715"/>
    </source>
</evidence>
<evidence type="ECO:0000256" key="9">
    <source>
        <dbReference type="ARBA" id="ARBA00037335"/>
    </source>
</evidence>
<dbReference type="GO" id="GO:0016301">
    <property type="term" value="F:kinase activity"/>
    <property type="evidence" value="ECO:0007669"/>
    <property type="project" value="UniProtKB-KW"/>
</dbReference>
<dbReference type="EMBL" id="CP042582">
    <property type="protein sequence ID" value="QEX24368.1"/>
    <property type="molecule type" value="Genomic_DNA"/>
</dbReference>
<dbReference type="Gene3D" id="3.40.980.20">
    <property type="entry name" value="Four-carbon acid sugar kinase, nucleotide binding domain"/>
    <property type="match status" value="1"/>
</dbReference>
<gene>
    <name evidence="15" type="ORF">FRZ61_43090</name>
</gene>
<reference evidence="15 16" key="1">
    <citation type="submission" date="2019-08" db="EMBL/GenBank/DDBJ databases">
        <title>Hyperibacter terrae gen. nov., sp. nov. and Hyperibacter viscosus sp. nov., two new members in the family Rhodospirillaceae isolated from the rhizosphere of Hypericum perforatum.</title>
        <authorList>
            <person name="Noviana Z."/>
        </authorList>
    </citation>
    <scope>NUCLEOTIDE SEQUENCE [LARGE SCALE GENOMIC DNA]</scope>
    <source>
        <strain evidence="15 16">R5959</strain>
    </source>
</reference>
<dbReference type="OrthoDB" id="191465at2"/>
<evidence type="ECO:0000256" key="6">
    <source>
        <dbReference type="ARBA" id="ARBA00023277"/>
    </source>
</evidence>
<dbReference type="SUPFAM" id="SSF142764">
    <property type="entry name" value="YgbK-like"/>
    <property type="match status" value="1"/>
</dbReference>
<evidence type="ECO:0000256" key="8">
    <source>
        <dbReference type="ARBA" id="ARBA00036346"/>
    </source>
</evidence>
<keyword evidence="6" id="KW-0119">Carbohydrate metabolism</keyword>
<keyword evidence="5" id="KW-0067">ATP-binding</keyword>
<feature type="domain" description="Four-carbon acid sugar kinase nucleotide binding" evidence="14">
    <location>
        <begin position="258"/>
        <end position="414"/>
    </location>
</feature>
<dbReference type="Gene3D" id="3.40.50.10840">
    <property type="entry name" value="Putative sugar-binding, N-terminal domain"/>
    <property type="match status" value="1"/>
</dbReference>
<dbReference type="AlphaFoldDB" id="A0A5J6N308"/>
<dbReference type="InterPro" id="IPR037051">
    <property type="entry name" value="4-carb_acid_sugar_kinase_N_sf"/>
</dbReference>